<feature type="domain" description="4-oxalocrotonate tautomerase-like" evidence="3">
    <location>
        <begin position="2"/>
        <end position="52"/>
    </location>
</feature>
<dbReference type="KEGG" id="rhf:EUB48_16420"/>
<feature type="active site" description="Proton acceptor; via imino nitrogen" evidence="2">
    <location>
        <position position="2"/>
    </location>
</feature>
<dbReference type="InterPro" id="IPR004370">
    <property type="entry name" value="4-OT-like_dom"/>
</dbReference>
<sequence length="73" mass="8177">MPHVIVKLYSGRTEEQKAKLAEEVCNAVISALACDEKSVSVAIQDIRPADWQDKVYKPDILANSARIYKKPAY</sequence>
<organism evidence="4 5">
    <name type="scientific">Rhodoferax sediminis</name>
    <dbReference type="NCBI Taxonomy" id="2509614"/>
    <lineage>
        <taxon>Bacteria</taxon>
        <taxon>Pseudomonadati</taxon>
        <taxon>Pseudomonadota</taxon>
        <taxon>Betaproteobacteria</taxon>
        <taxon>Burkholderiales</taxon>
        <taxon>Comamonadaceae</taxon>
        <taxon>Rhodoferax</taxon>
    </lineage>
</organism>
<dbReference type="RefSeq" id="WP_142820137.1">
    <property type="nucleotide sequence ID" value="NZ_CP035503.1"/>
</dbReference>
<dbReference type="SUPFAM" id="SSF55331">
    <property type="entry name" value="Tautomerase/MIF"/>
    <property type="match status" value="1"/>
</dbReference>
<dbReference type="PIRSF" id="PIRSF037799">
    <property type="entry name" value="Tautomer_YdcE_prd"/>
    <property type="match status" value="1"/>
</dbReference>
<reference evidence="4 5" key="1">
    <citation type="submission" date="2019-01" db="EMBL/GenBank/DDBJ databases">
        <title>Genomic insights into a novel species Rhodoferax sp.</title>
        <authorList>
            <person name="Jin L."/>
        </authorList>
    </citation>
    <scope>NUCLEOTIDE SEQUENCE [LARGE SCALE GENOMIC DNA]</scope>
    <source>
        <strain evidence="4 5">CHu59-6-5</strain>
    </source>
</reference>
<dbReference type="OrthoDB" id="8527422at2"/>
<evidence type="ECO:0000259" key="3">
    <source>
        <dbReference type="Pfam" id="PF01361"/>
    </source>
</evidence>
<dbReference type="GO" id="GO:0016862">
    <property type="term" value="F:intramolecular oxidoreductase activity, interconverting keto- and enol-groups"/>
    <property type="evidence" value="ECO:0007669"/>
    <property type="project" value="InterPro"/>
</dbReference>
<evidence type="ECO:0000256" key="2">
    <source>
        <dbReference type="PIRSR" id="PIRSR037799-1"/>
    </source>
</evidence>
<protein>
    <submittedName>
        <fullName evidence="4">4-oxalocrotonate tautomerase</fullName>
    </submittedName>
</protein>
<dbReference type="Gene3D" id="3.30.429.10">
    <property type="entry name" value="Macrophage Migration Inhibitory Factor"/>
    <property type="match status" value="1"/>
</dbReference>
<dbReference type="InterPro" id="IPR017284">
    <property type="entry name" value="Tautomerase_PptA"/>
</dbReference>
<dbReference type="AlphaFoldDB" id="A0A515DEA4"/>
<dbReference type="Proteomes" id="UP000316798">
    <property type="component" value="Chromosome"/>
</dbReference>
<dbReference type="EMBL" id="CP035503">
    <property type="protein sequence ID" value="QDL38700.1"/>
    <property type="molecule type" value="Genomic_DNA"/>
</dbReference>
<accession>A0A515DEA4</accession>
<keyword evidence="1" id="KW-0413">Isomerase</keyword>
<keyword evidence="5" id="KW-1185">Reference proteome</keyword>
<dbReference type="InterPro" id="IPR014347">
    <property type="entry name" value="Tautomerase/MIF_sf"/>
</dbReference>
<evidence type="ECO:0000256" key="1">
    <source>
        <dbReference type="ARBA" id="ARBA00023235"/>
    </source>
</evidence>
<name>A0A515DEA4_9BURK</name>
<gene>
    <name evidence="4" type="ORF">EUB48_16420</name>
</gene>
<evidence type="ECO:0000313" key="4">
    <source>
        <dbReference type="EMBL" id="QDL38700.1"/>
    </source>
</evidence>
<dbReference type="Pfam" id="PF01361">
    <property type="entry name" value="Tautomerase"/>
    <property type="match status" value="1"/>
</dbReference>
<evidence type="ECO:0000313" key="5">
    <source>
        <dbReference type="Proteomes" id="UP000316798"/>
    </source>
</evidence>
<dbReference type="GO" id="GO:0005737">
    <property type="term" value="C:cytoplasm"/>
    <property type="evidence" value="ECO:0007669"/>
    <property type="project" value="InterPro"/>
</dbReference>
<dbReference type="PROSITE" id="PS51257">
    <property type="entry name" value="PROKAR_LIPOPROTEIN"/>
    <property type="match status" value="1"/>
</dbReference>
<proteinExistence type="predicted"/>